<name>X1B6Q4_9ZZZZ</name>
<accession>X1B6Q4</accession>
<organism evidence="1">
    <name type="scientific">marine sediment metagenome</name>
    <dbReference type="NCBI Taxonomy" id="412755"/>
    <lineage>
        <taxon>unclassified sequences</taxon>
        <taxon>metagenomes</taxon>
        <taxon>ecological metagenomes</taxon>
    </lineage>
</organism>
<proteinExistence type="predicted"/>
<gene>
    <name evidence="1" type="ORF">S01H4_18158</name>
</gene>
<feature type="non-terminal residue" evidence="1">
    <location>
        <position position="413"/>
    </location>
</feature>
<dbReference type="AlphaFoldDB" id="X1B6Q4"/>
<protein>
    <submittedName>
        <fullName evidence="1">Uncharacterized protein</fullName>
    </submittedName>
</protein>
<evidence type="ECO:0000313" key="1">
    <source>
        <dbReference type="EMBL" id="GAG67696.1"/>
    </source>
</evidence>
<dbReference type="EMBL" id="BART01008038">
    <property type="protein sequence ID" value="GAG67696.1"/>
    <property type="molecule type" value="Genomic_DNA"/>
</dbReference>
<comment type="caution">
    <text evidence="1">The sequence shown here is derived from an EMBL/GenBank/DDBJ whole genome shotgun (WGS) entry which is preliminary data.</text>
</comment>
<sequence length="413" mass="47646">MNESFYNSTMARNMGLPIWNEITVNPITRTLTFNDTTSDYYMALTYYDNGTLEKAEFSVEFNIDGNIIEFNLKTIRKDDYNHTDKIEWGVEVGDSYYFGSNFPMGGPTIEVNITIVDINETAVFLRDMIFGDDENGDDGGPPMFQSWLTFSNVWAKIEVWNVTRDVNGIETGKWLDLIDIDDYANETIIIAAANLTINYNEWELYNSGIPEDKIKVYLFNESKKFNESEWIELIENVNYTRDILNNKIEIYNTHLSIFAIGTPEEWNWSSEINIGDEMYYETTGKLAGNLSEEMGIVNMPFVDFYILNVTNIGLSYKDRGDGEIDWMNQINCNLLYWDPAVKDLVKFDDAGEFILSEYNYNSSFDPQFYLNLTEHSLGFPIAVPLRFKKLHLMSIGVALNESFYNSTMARNMG</sequence>
<reference evidence="1" key="1">
    <citation type="journal article" date="2014" name="Front. Microbiol.">
        <title>High frequency of phylogenetically diverse reductive dehalogenase-homologous genes in deep subseafloor sedimentary metagenomes.</title>
        <authorList>
            <person name="Kawai M."/>
            <person name="Futagami T."/>
            <person name="Toyoda A."/>
            <person name="Takaki Y."/>
            <person name="Nishi S."/>
            <person name="Hori S."/>
            <person name="Arai W."/>
            <person name="Tsubouchi T."/>
            <person name="Morono Y."/>
            <person name="Uchiyama I."/>
            <person name="Ito T."/>
            <person name="Fujiyama A."/>
            <person name="Inagaki F."/>
            <person name="Takami H."/>
        </authorList>
    </citation>
    <scope>NUCLEOTIDE SEQUENCE</scope>
    <source>
        <strain evidence="1">Expedition CK06-06</strain>
    </source>
</reference>